<comment type="caution">
    <text evidence="1">The sequence shown here is derived from an EMBL/GenBank/DDBJ whole genome shotgun (WGS) entry which is preliminary data.</text>
</comment>
<reference evidence="1" key="1">
    <citation type="journal article" date="2019" name="Sci. Rep.">
        <title>Draft genome of Tanacetum cinerariifolium, the natural source of mosquito coil.</title>
        <authorList>
            <person name="Yamashiro T."/>
            <person name="Shiraishi A."/>
            <person name="Satake H."/>
            <person name="Nakayama K."/>
        </authorList>
    </citation>
    <scope>NUCLEOTIDE SEQUENCE</scope>
</reference>
<organism evidence="1">
    <name type="scientific">Tanacetum cinerariifolium</name>
    <name type="common">Dalmatian daisy</name>
    <name type="synonym">Chrysanthemum cinerariifolium</name>
    <dbReference type="NCBI Taxonomy" id="118510"/>
    <lineage>
        <taxon>Eukaryota</taxon>
        <taxon>Viridiplantae</taxon>
        <taxon>Streptophyta</taxon>
        <taxon>Embryophyta</taxon>
        <taxon>Tracheophyta</taxon>
        <taxon>Spermatophyta</taxon>
        <taxon>Magnoliopsida</taxon>
        <taxon>eudicotyledons</taxon>
        <taxon>Gunneridae</taxon>
        <taxon>Pentapetalae</taxon>
        <taxon>asterids</taxon>
        <taxon>campanulids</taxon>
        <taxon>Asterales</taxon>
        <taxon>Asteraceae</taxon>
        <taxon>Asteroideae</taxon>
        <taxon>Anthemideae</taxon>
        <taxon>Anthemidinae</taxon>
        <taxon>Tanacetum</taxon>
    </lineage>
</organism>
<feature type="non-terminal residue" evidence="1">
    <location>
        <position position="119"/>
    </location>
</feature>
<dbReference type="EMBL" id="BKCJ010230663">
    <property type="protein sequence ID" value="GEZ00075.1"/>
    <property type="molecule type" value="Genomic_DNA"/>
</dbReference>
<sequence>MDMAFFIWCCWVEQRHQRFTSISLFNDLKTGRPDIPFVSNDVTYPWGYYLVDGIYRELATLVKTIPEPADDDNNRILYKEKPESARKDVKRAFGVLNKKLDILANPARAMKKRKNNEYN</sequence>
<evidence type="ECO:0000313" key="1">
    <source>
        <dbReference type="EMBL" id="GEZ00075.1"/>
    </source>
</evidence>
<accession>A0A699I325</accession>
<gene>
    <name evidence="1" type="ORF">Tci_472048</name>
</gene>
<protein>
    <submittedName>
        <fullName evidence="1">Protein ALP1-like</fullName>
    </submittedName>
</protein>
<dbReference type="PANTHER" id="PTHR47150">
    <property type="entry name" value="OS12G0169200 PROTEIN"/>
    <property type="match status" value="1"/>
</dbReference>
<dbReference type="Pfam" id="PF04827">
    <property type="entry name" value="Plant_tran"/>
    <property type="match status" value="1"/>
</dbReference>
<dbReference type="AlphaFoldDB" id="A0A699I325"/>
<dbReference type="InterPro" id="IPR006912">
    <property type="entry name" value="Harbinger_derived_prot"/>
</dbReference>
<dbReference type="PANTHER" id="PTHR47150:SF7">
    <property type="entry name" value="NUCLEASE"/>
    <property type="match status" value="1"/>
</dbReference>
<proteinExistence type="predicted"/>
<name>A0A699I325_TANCI</name>